<feature type="chain" id="PRO_5028969032" evidence="1">
    <location>
        <begin position="27"/>
        <end position="128"/>
    </location>
</feature>
<name>A0A7D5F6M7_9MICO</name>
<reference evidence="2 3" key="1">
    <citation type="submission" date="2020-06" db="EMBL/GenBank/DDBJ databases">
        <authorList>
            <person name="Jo H."/>
        </authorList>
    </citation>
    <scope>NUCLEOTIDE SEQUENCE [LARGE SCALE GENOMIC DNA]</scope>
    <source>
        <strain evidence="2 3">I46</strain>
    </source>
</reference>
<keyword evidence="1" id="KW-0732">Signal</keyword>
<dbReference type="Proteomes" id="UP000509638">
    <property type="component" value="Chromosome"/>
</dbReference>
<accession>A0A7D5F6M7</accession>
<feature type="signal peptide" evidence="1">
    <location>
        <begin position="1"/>
        <end position="26"/>
    </location>
</feature>
<dbReference type="RefSeq" id="WP_178011435.1">
    <property type="nucleotide sequence ID" value="NZ_CP058316.1"/>
</dbReference>
<proteinExistence type="predicted"/>
<evidence type="ECO:0000313" key="3">
    <source>
        <dbReference type="Proteomes" id="UP000509638"/>
    </source>
</evidence>
<organism evidence="2 3">
    <name type="scientific">Microbacterium oleivorans</name>
    <dbReference type="NCBI Taxonomy" id="273677"/>
    <lineage>
        <taxon>Bacteria</taxon>
        <taxon>Bacillati</taxon>
        <taxon>Actinomycetota</taxon>
        <taxon>Actinomycetes</taxon>
        <taxon>Micrococcales</taxon>
        <taxon>Microbacteriaceae</taxon>
        <taxon>Microbacterium</taxon>
    </lineage>
</organism>
<evidence type="ECO:0000313" key="2">
    <source>
        <dbReference type="EMBL" id="QLD11473.1"/>
    </source>
</evidence>
<protein>
    <submittedName>
        <fullName evidence="2">Uncharacterized protein</fullName>
    </submittedName>
</protein>
<gene>
    <name evidence="2" type="ORF">HW566_06620</name>
</gene>
<dbReference type="AlphaFoldDB" id="A0A7D5F6M7"/>
<dbReference type="EMBL" id="CP058316">
    <property type="protein sequence ID" value="QLD11473.1"/>
    <property type="molecule type" value="Genomic_DNA"/>
</dbReference>
<sequence>MKLRAPAIFACAVLLFGALLPSPASAASDQEIPDWVDVPPGATVEVISAEPGQEVYLVTEKTPDAEILAPKALPVGGRMQVATGAETTTYQQVAAACTQTQTMTNPLANITGEQLRNLVHPREVLLLA</sequence>
<evidence type="ECO:0000256" key="1">
    <source>
        <dbReference type="SAM" id="SignalP"/>
    </source>
</evidence>